<protein>
    <submittedName>
        <fullName evidence="1">Uncharacterized protein</fullName>
    </submittedName>
</protein>
<gene>
    <name evidence="1" type="ORF">J2792_001931</name>
</gene>
<sequence>MTRARSIRPEACRAQPGPAILTVHSGAARIPEEVVSPLAHHQRKEIGL</sequence>
<dbReference type="EMBL" id="JAVDRD010000004">
    <property type="protein sequence ID" value="MDR6511059.1"/>
    <property type="molecule type" value="Genomic_DNA"/>
</dbReference>
<comment type="caution">
    <text evidence="1">The sequence shown here is derived from an EMBL/GenBank/DDBJ whole genome shotgun (WGS) entry which is preliminary data.</text>
</comment>
<name>A0ABU1ML45_9SPHN</name>
<proteinExistence type="predicted"/>
<dbReference type="Proteomes" id="UP001184150">
    <property type="component" value="Unassembled WGS sequence"/>
</dbReference>
<evidence type="ECO:0000313" key="2">
    <source>
        <dbReference type="Proteomes" id="UP001184150"/>
    </source>
</evidence>
<keyword evidence="2" id="KW-1185">Reference proteome</keyword>
<accession>A0ABU1ML45</accession>
<reference evidence="1 2" key="1">
    <citation type="submission" date="2023-07" db="EMBL/GenBank/DDBJ databases">
        <title>Sorghum-associated microbial communities from plants grown in Nebraska, USA.</title>
        <authorList>
            <person name="Schachtman D."/>
        </authorList>
    </citation>
    <scope>NUCLEOTIDE SEQUENCE [LARGE SCALE GENOMIC DNA]</scope>
    <source>
        <strain evidence="1 2">DS1027</strain>
    </source>
</reference>
<evidence type="ECO:0000313" key="1">
    <source>
        <dbReference type="EMBL" id="MDR6511059.1"/>
    </source>
</evidence>
<organism evidence="1 2">
    <name type="scientific">Novosphingobium capsulatum</name>
    <dbReference type="NCBI Taxonomy" id="13688"/>
    <lineage>
        <taxon>Bacteria</taxon>
        <taxon>Pseudomonadati</taxon>
        <taxon>Pseudomonadota</taxon>
        <taxon>Alphaproteobacteria</taxon>
        <taxon>Sphingomonadales</taxon>
        <taxon>Sphingomonadaceae</taxon>
        <taxon>Novosphingobium</taxon>
    </lineage>
</organism>